<sequence length="62" mass="7514">MNEFIEGAPRRRFGLVPHGIVFRQFHYVYNFARDTDIRLKCESPKLPRIDRDRRRGEAHEDQ</sequence>
<dbReference type="KEGG" id="nai:NECAME_04025"/>
<organism evidence="1 2">
    <name type="scientific">Necator americanus</name>
    <name type="common">Human hookworm</name>
    <dbReference type="NCBI Taxonomy" id="51031"/>
    <lineage>
        <taxon>Eukaryota</taxon>
        <taxon>Metazoa</taxon>
        <taxon>Ecdysozoa</taxon>
        <taxon>Nematoda</taxon>
        <taxon>Chromadorea</taxon>
        <taxon>Rhabditida</taxon>
        <taxon>Rhabditina</taxon>
        <taxon>Rhabditomorpha</taxon>
        <taxon>Strongyloidea</taxon>
        <taxon>Ancylostomatidae</taxon>
        <taxon>Bunostominae</taxon>
        <taxon>Necator</taxon>
    </lineage>
</organism>
<evidence type="ECO:0000313" key="1">
    <source>
        <dbReference type="EMBL" id="ETN74539.1"/>
    </source>
</evidence>
<accession>W2SXQ0</accession>
<gene>
    <name evidence="1" type="ORF">NECAME_04025</name>
</gene>
<dbReference type="AlphaFoldDB" id="W2SXQ0"/>
<dbReference type="Proteomes" id="UP000053676">
    <property type="component" value="Unassembled WGS sequence"/>
</dbReference>
<evidence type="ECO:0000313" key="2">
    <source>
        <dbReference type="Proteomes" id="UP000053676"/>
    </source>
</evidence>
<name>W2SXQ0_NECAM</name>
<protein>
    <submittedName>
        <fullName evidence="1">Uncharacterized protein</fullName>
    </submittedName>
</protein>
<reference evidence="2" key="1">
    <citation type="journal article" date="2014" name="Nat. Genet.">
        <title>Genome of the human hookworm Necator americanus.</title>
        <authorList>
            <person name="Tang Y.T."/>
            <person name="Gao X."/>
            <person name="Rosa B.A."/>
            <person name="Abubucker S."/>
            <person name="Hallsworth-Pepin K."/>
            <person name="Martin J."/>
            <person name="Tyagi R."/>
            <person name="Heizer E."/>
            <person name="Zhang X."/>
            <person name="Bhonagiri-Palsikar V."/>
            <person name="Minx P."/>
            <person name="Warren W.C."/>
            <person name="Wang Q."/>
            <person name="Zhan B."/>
            <person name="Hotez P.J."/>
            <person name="Sternberg P.W."/>
            <person name="Dougall A."/>
            <person name="Gaze S.T."/>
            <person name="Mulvenna J."/>
            <person name="Sotillo J."/>
            <person name="Ranganathan S."/>
            <person name="Rabelo E.M."/>
            <person name="Wilson R.K."/>
            <person name="Felgner P.L."/>
            <person name="Bethony J."/>
            <person name="Hawdon J.M."/>
            <person name="Gasser R.B."/>
            <person name="Loukas A."/>
            <person name="Mitreva M."/>
        </authorList>
    </citation>
    <scope>NUCLEOTIDE SEQUENCE [LARGE SCALE GENOMIC DNA]</scope>
</reference>
<proteinExistence type="predicted"/>
<dbReference type="EMBL" id="KI660355">
    <property type="protein sequence ID" value="ETN74539.1"/>
    <property type="molecule type" value="Genomic_DNA"/>
</dbReference>
<keyword evidence="2" id="KW-1185">Reference proteome</keyword>